<sequence length="361" mass="39951">MGTQVKDVTIKPDAPSSLMLDKHADYIAAYGSKKDDYEYTLSEYLRMSGIYWGLTVMDLMGHLPRMNRNEIIDFIKACQHECGGISASIGHDPHLLYTLSAVQILCLYDSLESIDVDKVVAYIVGLQQEDGSFAGDKWGEIDTRFSFCAVATLALLGKMDKIDVDKAVEFVLSCMNFDGGFGCRPGSESHAGQIYCCTGFLSLTGQLHQVNADLLGWWLCERQLSSGGLNGRPEKLPDVCYSWWVLASLKIIGRIDWIDKAKLRRFILACQDDEMGGFADRPGDVVSCRDCIVDNIFLLCVITVCLPLLLLPLRWIRSTHCSESQVSPSWGTTRSSRSTRCCVCLRTSCRGTGCNPTSSAN</sequence>
<keyword evidence="9 13" id="KW-0862">Zinc</keyword>
<organism evidence="15 16">
    <name type="scientific">Cynoglossus semilaevis</name>
    <name type="common">Tongue sole</name>
    <dbReference type="NCBI Taxonomy" id="244447"/>
    <lineage>
        <taxon>Eukaryota</taxon>
        <taxon>Metazoa</taxon>
        <taxon>Chordata</taxon>
        <taxon>Craniata</taxon>
        <taxon>Vertebrata</taxon>
        <taxon>Euteleostomi</taxon>
        <taxon>Actinopterygii</taxon>
        <taxon>Neopterygii</taxon>
        <taxon>Teleostei</taxon>
        <taxon>Neoteleostei</taxon>
        <taxon>Acanthomorphata</taxon>
        <taxon>Carangaria</taxon>
        <taxon>Pleuronectiformes</taxon>
        <taxon>Pleuronectoidei</taxon>
        <taxon>Cynoglossidae</taxon>
        <taxon>Cynoglossinae</taxon>
        <taxon>Cynoglossus</taxon>
    </lineage>
</organism>
<dbReference type="Gene3D" id="1.50.10.20">
    <property type="match status" value="1"/>
</dbReference>
<name>A0A3P8X3D8_CYNSE</name>
<evidence type="ECO:0000256" key="2">
    <source>
        <dbReference type="ARBA" id="ARBA00010497"/>
    </source>
</evidence>
<comment type="subunit">
    <text evidence="11">Heterotrimer composed of RABGGTA, RABGGTB and CHM; within this trimer, RABGGTA and RABGGTB form the catalytic component B, while CHM (component A) mediates peptide substrate binding. The Rab GGTase dimer (RGGT) interacts with CHM (component A) prior to Rab protein binding; the association is stabilized by geranylgeranyl pyrophosphate (GGpp). The CHM:RGGT:Rab complex is destabilized by GGpp. Interaction of RABGGTB with prenylated PTP4A2 precludes its association with RABGGTA and inhibits enzyme activity. Interacts with CHODL. Interacts with non-phosphorylated form of RAB8A; phosphorylation of RAB8A at 'Thr-72' disrupts this interaction.</text>
</comment>
<reference evidence="15" key="2">
    <citation type="submission" date="2025-08" db="UniProtKB">
        <authorList>
            <consortium name="Ensembl"/>
        </authorList>
    </citation>
    <scope>IDENTIFICATION</scope>
</reference>
<dbReference type="FunFam" id="1.50.10.20:FF:000004">
    <property type="entry name" value="Geranylgeranyl transferase type-2 subunit beta"/>
    <property type="match status" value="1"/>
</dbReference>
<dbReference type="GO" id="GO:0046872">
    <property type="term" value="F:metal ion binding"/>
    <property type="evidence" value="ECO:0007669"/>
    <property type="project" value="UniProtKB-KW"/>
</dbReference>
<dbReference type="AlphaFoldDB" id="A0A3P8X3D8"/>
<feature type="domain" description="Prenyltransferase alpha-alpha toroid" evidence="14">
    <location>
        <begin position="18"/>
        <end position="285"/>
    </location>
</feature>
<dbReference type="FunCoup" id="A0A3P8X3D8">
    <property type="interactions" value="1159"/>
</dbReference>
<evidence type="ECO:0000259" key="14">
    <source>
        <dbReference type="Pfam" id="PF00432"/>
    </source>
</evidence>
<evidence type="ECO:0000256" key="12">
    <source>
        <dbReference type="ARBA" id="ARBA00069127"/>
    </source>
</evidence>
<evidence type="ECO:0000256" key="11">
    <source>
        <dbReference type="ARBA" id="ARBA00062019"/>
    </source>
</evidence>
<protein>
    <recommendedName>
        <fullName evidence="12 13">Geranylgeranyl transferase type-2 subunit beta</fullName>
        <ecNumber evidence="3 13">2.5.1.60</ecNumber>
    </recommendedName>
</protein>
<evidence type="ECO:0000256" key="5">
    <source>
        <dbReference type="ARBA" id="ARBA00022602"/>
    </source>
</evidence>
<comment type="function">
    <text evidence="13">Catalyzes the transfer of a geranylgeranyl moiety from geranylgeranyl diphosphate to both cysteines of proteins with the C-terminal sequence -XXCC, -XCXC and -CCXX.</text>
</comment>
<evidence type="ECO:0000256" key="7">
    <source>
        <dbReference type="ARBA" id="ARBA00022723"/>
    </source>
</evidence>
<evidence type="ECO:0000256" key="4">
    <source>
        <dbReference type="ARBA" id="ARBA00022553"/>
    </source>
</evidence>
<dbReference type="Proteomes" id="UP000265120">
    <property type="component" value="Chromosome 20"/>
</dbReference>
<evidence type="ECO:0000256" key="13">
    <source>
        <dbReference type="RuleBase" id="RU365076"/>
    </source>
</evidence>
<comment type="function">
    <text evidence="1">Catalyzes the transfer of a geranylgeranyl moiety from geranylgeranyl diphosphate to both cysteines of Rab proteins with the C-terminal sequence -XXCC, -XCXC and -CCXX, such as RAB1A, RAB3A, RAB5A and RAB7A.</text>
</comment>
<dbReference type="GO" id="GO:0005968">
    <property type="term" value="C:Rab-protein geranylgeranyltransferase complex"/>
    <property type="evidence" value="ECO:0007669"/>
    <property type="project" value="UniProtKB-UniRule"/>
</dbReference>
<keyword evidence="8" id="KW-0677">Repeat</keyword>
<dbReference type="InterPro" id="IPR026873">
    <property type="entry name" value="Ptb1"/>
</dbReference>
<evidence type="ECO:0000313" key="15">
    <source>
        <dbReference type="Ensembl" id="ENSCSEP00000033357.1"/>
    </source>
</evidence>
<comment type="cofactor">
    <cofactor evidence="13">
        <name>Zn(2+)</name>
        <dbReference type="ChEBI" id="CHEBI:29105"/>
    </cofactor>
    <text evidence="13">Binds 1 zinc ion per subunit.</text>
</comment>
<keyword evidence="16" id="KW-1185">Reference proteome</keyword>
<evidence type="ECO:0000256" key="8">
    <source>
        <dbReference type="ARBA" id="ARBA00022737"/>
    </source>
</evidence>
<keyword evidence="6 13" id="KW-0808">Transferase</keyword>
<dbReference type="InterPro" id="IPR001330">
    <property type="entry name" value="Prenyltrans"/>
</dbReference>
<dbReference type="GO" id="GO:0004663">
    <property type="term" value="F:Rab geranylgeranyltransferase activity"/>
    <property type="evidence" value="ECO:0007669"/>
    <property type="project" value="UniProtKB-UniRule"/>
</dbReference>
<evidence type="ECO:0000313" key="16">
    <source>
        <dbReference type="Proteomes" id="UP000265120"/>
    </source>
</evidence>
<comment type="similarity">
    <text evidence="2 13">Belongs to the protein prenyltransferase subunit beta family.</text>
</comment>
<dbReference type="PANTHER" id="PTHR11774:SF11">
    <property type="entry name" value="GERANYLGERANYL TRANSFERASE TYPE-2 SUBUNIT BETA"/>
    <property type="match status" value="1"/>
</dbReference>
<proteinExistence type="inferred from homology"/>
<dbReference type="PANTHER" id="PTHR11774">
    <property type="entry name" value="GERANYLGERANYL TRANSFERASE TYPE BETA SUBUNIT"/>
    <property type="match status" value="1"/>
</dbReference>
<dbReference type="Pfam" id="PF00432">
    <property type="entry name" value="Prenyltrans"/>
    <property type="match status" value="1"/>
</dbReference>
<dbReference type="EC" id="2.5.1.60" evidence="3 13"/>
<evidence type="ECO:0000256" key="3">
    <source>
        <dbReference type="ARBA" id="ARBA00012656"/>
    </source>
</evidence>
<comment type="catalytic activity">
    <reaction evidence="10 13">
        <text>geranylgeranyl diphosphate + L-cysteinyl-[protein] = S-geranylgeranyl-L-cysteinyl-[protein] + diphosphate</text>
        <dbReference type="Rhea" id="RHEA:21240"/>
        <dbReference type="Rhea" id="RHEA-COMP:10131"/>
        <dbReference type="Rhea" id="RHEA-COMP:11537"/>
        <dbReference type="ChEBI" id="CHEBI:29950"/>
        <dbReference type="ChEBI" id="CHEBI:33019"/>
        <dbReference type="ChEBI" id="CHEBI:57533"/>
        <dbReference type="ChEBI" id="CHEBI:86021"/>
        <dbReference type="EC" id="2.5.1.60"/>
    </reaction>
</comment>
<reference evidence="15" key="3">
    <citation type="submission" date="2025-09" db="UniProtKB">
        <authorList>
            <consortium name="Ensembl"/>
        </authorList>
    </citation>
    <scope>IDENTIFICATION</scope>
</reference>
<dbReference type="InterPro" id="IPR008930">
    <property type="entry name" value="Terpenoid_cyclase/PrenylTrfase"/>
</dbReference>
<dbReference type="InterPro" id="IPR045089">
    <property type="entry name" value="PGGT1B-like"/>
</dbReference>
<evidence type="ECO:0000256" key="10">
    <source>
        <dbReference type="ARBA" id="ARBA00047658"/>
    </source>
</evidence>
<dbReference type="InParanoid" id="A0A3P8X3D8"/>
<dbReference type="GeneTree" id="ENSGT00950000183128"/>
<dbReference type="SUPFAM" id="SSF48239">
    <property type="entry name" value="Terpenoid cyclases/Protein prenyltransferases"/>
    <property type="match status" value="1"/>
</dbReference>
<dbReference type="CDD" id="cd02894">
    <property type="entry name" value="GGTase-II"/>
    <property type="match status" value="1"/>
</dbReference>
<keyword evidence="4" id="KW-0597">Phosphoprotein</keyword>
<evidence type="ECO:0000256" key="9">
    <source>
        <dbReference type="ARBA" id="ARBA00022833"/>
    </source>
</evidence>
<reference evidence="15 16" key="1">
    <citation type="journal article" date="2014" name="Nat. Genet.">
        <title>Whole-genome sequence of a flatfish provides insights into ZW sex chromosome evolution and adaptation to a benthic lifestyle.</title>
        <authorList>
            <person name="Chen S."/>
            <person name="Zhang G."/>
            <person name="Shao C."/>
            <person name="Huang Q."/>
            <person name="Liu G."/>
            <person name="Zhang P."/>
            <person name="Song W."/>
            <person name="An N."/>
            <person name="Chalopin D."/>
            <person name="Volff J.N."/>
            <person name="Hong Y."/>
            <person name="Li Q."/>
            <person name="Sha Z."/>
            <person name="Zhou H."/>
            <person name="Xie M."/>
            <person name="Yu Q."/>
            <person name="Liu Y."/>
            <person name="Xiang H."/>
            <person name="Wang N."/>
            <person name="Wu K."/>
            <person name="Yang C."/>
            <person name="Zhou Q."/>
            <person name="Liao X."/>
            <person name="Yang L."/>
            <person name="Hu Q."/>
            <person name="Zhang J."/>
            <person name="Meng L."/>
            <person name="Jin L."/>
            <person name="Tian Y."/>
            <person name="Lian J."/>
            <person name="Yang J."/>
            <person name="Miao G."/>
            <person name="Liu S."/>
            <person name="Liang Z."/>
            <person name="Yan F."/>
            <person name="Li Y."/>
            <person name="Sun B."/>
            <person name="Zhang H."/>
            <person name="Zhang J."/>
            <person name="Zhu Y."/>
            <person name="Du M."/>
            <person name="Zhao Y."/>
            <person name="Schartl M."/>
            <person name="Tang Q."/>
            <person name="Wang J."/>
        </authorList>
    </citation>
    <scope>NUCLEOTIDE SEQUENCE</scope>
</reference>
<evidence type="ECO:0000256" key="6">
    <source>
        <dbReference type="ARBA" id="ARBA00022679"/>
    </source>
</evidence>
<keyword evidence="7 13" id="KW-0479">Metal-binding</keyword>
<keyword evidence="5 13" id="KW-0637">Prenyltransferase</keyword>
<evidence type="ECO:0000256" key="1">
    <source>
        <dbReference type="ARBA" id="ARBA00002902"/>
    </source>
</evidence>
<dbReference type="Ensembl" id="ENSCSET00000033791.1">
    <property type="protein sequence ID" value="ENSCSEP00000033357.1"/>
    <property type="gene ID" value="ENSCSEG00000021404.1"/>
</dbReference>
<accession>A0A3P8X3D8</accession>
<dbReference type="STRING" id="244447.ENSCSEP00000033357"/>